<keyword evidence="4" id="KW-1185">Reference proteome</keyword>
<keyword evidence="1" id="KW-0732">Signal</keyword>
<dbReference type="GO" id="GO:0016787">
    <property type="term" value="F:hydrolase activity"/>
    <property type="evidence" value="ECO:0007669"/>
    <property type="project" value="InterPro"/>
</dbReference>
<gene>
    <name evidence="3" type="ORF">cubi_03251</name>
</gene>
<dbReference type="VEuPathDB" id="CryptoDB:cubi_03251"/>
<protein>
    <recommendedName>
        <fullName evidence="2">Calcineurin-like phosphoesterase domain-containing protein</fullName>
    </recommendedName>
</protein>
<comment type="caution">
    <text evidence="3">The sequence shown here is derived from an EMBL/GenBank/DDBJ whole genome shotgun (WGS) entry which is preliminary data.</text>
</comment>
<dbReference type="SUPFAM" id="SSF56300">
    <property type="entry name" value="Metallo-dependent phosphatases"/>
    <property type="match status" value="1"/>
</dbReference>
<dbReference type="RefSeq" id="XP_028873050.1">
    <property type="nucleotide sequence ID" value="XM_029020264.1"/>
</dbReference>
<dbReference type="Proteomes" id="UP000186176">
    <property type="component" value="Unassembled WGS sequence"/>
</dbReference>
<name>A0A1J4M9Q7_9CRYT</name>
<dbReference type="InterPro" id="IPR029052">
    <property type="entry name" value="Metallo-depent_PP-like"/>
</dbReference>
<reference evidence="3 4" key="1">
    <citation type="submission" date="2016-10" db="EMBL/GenBank/DDBJ databases">
        <title>Reductive evolution of mitochondrial metabolism and differential evolution of invasion-related proteins in Cryptosporidium.</title>
        <authorList>
            <person name="Liu S."/>
            <person name="Roellig D.M."/>
            <person name="Guo Y."/>
            <person name="Li N."/>
            <person name="Frace M.A."/>
            <person name="Tang K."/>
            <person name="Zhang L."/>
            <person name="Feng Y."/>
            <person name="Xiao L."/>
        </authorList>
    </citation>
    <scope>NUCLEOTIDE SEQUENCE [LARGE SCALE GENOMIC DNA]</scope>
    <source>
        <strain evidence="3">39726</strain>
    </source>
</reference>
<evidence type="ECO:0000256" key="1">
    <source>
        <dbReference type="SAM" id="SignalP"/>
    </source>
</evidence>
<feature type="chain" id="PRO_5013085668" description="Calcineurin-like phosphoesterase domain-containing protein" evidence="1">
    <location>
        <begin position="29"/>
        <end position="399"/>
    </location>
</feature>
<feature type="domain" description="Calcineurin-like phosphoesterase" evidence="2">
    <location>
        <begin position="87"/>
        <end position="297"/>
    </location>
</feature>
<feature type="signal peptide" evidence="1">
    <location>
        <begin position="1"/>
        <end position="28"/>
    </location>
</feature>
<proteinExistence type="predicted"/>
<evidence type="ECO:0000313" key="3">
    <source>
        <dbReference type="EMBL" id="OII70953.1"/>
    </source>
</evidence>
<evidence type="ECO:0000313" key="4">
    <source>
        <dbReference type="Proteomes" id="UP000186176"/>
    </source>
</evidence>
<dbReference type="CDD" id="cd07425">
    <property type="entry name" value="MPP_Shelphs"/>
    <property type="match status" value="1"/>
</dbReference>
<dbReference type="PANTHER" id="PTHR46546:SF4">
    <property type="entry name" value="SHEWANELLA-LIKE PROTEIN PHOSPHATASE 1"/>
    <property type="match status" value="1"/>
</dbReference>
<dbReference type="InterPro" id="IPR041787">
    <property type="entry name" value="MPP_Shelphs"/>
</dbReference>
<evidence type="ECO:0000259" key="2">
    <source>
        <dbReference type="Pfam" id="PF00149"/>
    </source>
</evidence>
<dbReference type="EMBL" id="LRBP01000032">
    <property type="protein sequence ID" value="OII70953.1"/>
    <property type="molecule type" value="Genomic_DNA"/>
</dbReference>
<organism evidence="3 4">
    <name type="scientific">Cryptosporidium ubiquitum</name>
    <dbReference type="NCBI Taxonomy" id="857276"/>
    <lineage>
        <taxon>Eukaryota</taxon>
        <taxon>Sar</taxon>
        <taxon>Alveolata</taxon>
        <taxon>Apicomplexa</taxon>
        <taxon>Conoidasida</taxon>
        <taxon>Coccidia</taxon>
        <taxon>Eucoccidiorida</taxon>
        <taxon>Eimeriorina</taxon>
        <taxon>Cryptosporidiidae</taxon>
        <taxon>Cryptosporidium</taxon>
    </lineage>
</organism>
<sequence length="399" mass="45620">MRKSLGQTLFSVLLFLCFYLGILKFVNSEVLDETLKRDKTFEKDNSQRKDTQNLEKIGKETSQLSQSVLKEELDSFSNDIEINWKGRVLVIGDIHGDLKSLITSLFLSGVINNNLDWIAKNTLLIQLGDVVDRGSHALQIYKLFNKLRSQAPSLGGKFVGLLGNHEIMNLCGQLHYVTDEDIKTYGGRTNRIFEWSKEGFVGKYLRTMKLAIRVNDSLYVHAGLLPKYAKLGLDRLNKLSDDLLEGDFCDFYSSLFFVEDGPLWTRDISLGEERKACKLVDETLQILGLNRMVVGHTIQHDNRINIKCNNRLVLADTGFSEAIYGKPCILEILYNRDQHNASYEKENDFDFKSFHPYSMNELQIKSNYSKPNVKYIQVTSLLLNDRSSISNETSIMDEL</sequence>
<dbReference type="GeneID" id="39980043"/>
<dbReference type="InterPro" id="IPR004843">
    <property type="entry name" value="Calcineurin-like_PHP"/>
</dbReference>
<dbReference type="Pfam" id="PF00149">
    <property type="entry name" value="Metallophos"/>
    <property type="match status" value="1"/>
</dbReference>
<accession>A0A1J4M9Q7</accession>
<dbReference type="OrthoDB" id="5976022at2759"/>
<dbReference type="Gene3D" id="3.60.21.10">
    <property type="match status" value="1"/>
</dbReference>
<dbReference type="PANTHER" id="PTHR46546">
    <property type="entry name" value="SHEWANELLA-LIKE PROTEIN PHOSPHATASE 1"/>
    <property type="match status" value="1"/>
</dbReference>
<dbReference type="AlphaFoldDB" id="A0A1J4M9Q7"/>